<evidence type="ECO:0000256" key="4">
    <source>
        <dbReference type="ARBA" id="ARBA00022827"/>
    </source>
</evidence>
<dbReference type="Pfam" id="PF08031">
    <property type="entry name" value="BBE"/>
    <property type="match status" value="1"/>
</dbReference>
<dbReference type="STRING" id="3469.A0A4Y7JDH6"/>
<evidence type="ECO:0000313" key="8">
    <source>
        <dbReference type="Proteomes" id="UP000316621"/>
    </source>
</evidence>
<evidence type="ECO:0000256" key="5">
    <source>
        <dbReference type="ARBA" id="ARBA00023180"/>
    </source>
</evidence>
<dbReference type="Gene3D" id="3.40.462.20">
    <property type="match status" value="1"/>
</dbReference>
<dbReference type="GO" id="GO:0071949">
    <property type="term" value="F:FAD binding"/>
    <property type="evidence" value="ECO:0007669"/>
    <property type="project" value="InterPro"/>
</dbReference>
<evidence type="ECO:0000256" key="2">
    <source>
        <dbReference type="ARBA" id="ARBA00022630"/>
    </source>
</evidence>
<dbReference type="Gene3D" id="3.30.465.10">
    <property type="match status" value="1"/>
</dbReference>
<evidence type="ECO:0000256" key="3">
    <source>
        <dbReference type="ARBA" id="ARBA00022729"/>
    </source>
</evidence>
<dbReference type="PANTHER" id="PTHR32448">
    <property type="entry name" value="OS08G0158400 PROTEIN"/>
    <property type="match status" value="1"/>
</dbReference>
<keyword evidence="5" id="KW-0325">Glycoprotein</keyword>
<reference evidence="7 8" key="1">
    <citation type="journal article" date="2018" name="Science">
        <title>The opium poppy genome and morphinan production.</title>
        <authorList>
            <person name="Guo L."/>
            <person name="Winzer T."/>
            <person name="Yang X."/>
            <person name="Li Y."/>
            <person name="Ning Z."/>
            <person name="He Z."/>
            <person name="Teodor R."/>
            <person name="Lu Y."/>
            <person name="Bowser T.A."/>
            <person name="Graham I.A."/>
            <person name="Ye K."/>
        </authorList>
    </citation>
    <scope>NUCLEOTIDE SEQUENCE [LARGE SCALE GENOMIC DNA]</scope>
    <source>
        <strain evidence="8">cv. HN1</strain>
        <tissue evidence="7">Leaves</tissue>
    </source>
</reference>
<dbReference type="Gramene" id="RZC58050">
    <property type="protein sequence ID" value="RZC58050"/>
    <property type="gene ID" value="C5167_005356"/>
</dbReference>
<keyword evidence="2" id="KW-0285">Flavoprotein</keyword>
<proteinExistence type="inferred from homology"/>
<dbReference type="InterPro" id="IPR016169">
    <property type="entry name" value="FAD-bd_PCMH_sub2"/>
</dbReference>
<dbReference type="OrthoDB" id="407275at2759"/>
<dbReference type="PROSITE" id="PS51387">
    <property type="entry name" value="FAD_PCMH"/>
    <property type="match status" value="1"/>
</dbReference>
<evidence type="ECO:0000256" key="1">
    <source>
        <dbReference type="ARBA" id="ARBA00005466"/>
    </source>
</evidence>
<dbReference type="SUPFAM" id="SSF56176">
    <property type="entry name" value="FAD-binding/transporter-associated domain-like"/>
    <property type="match status" value="1"/>
</dbReference>
<dbReference type="InterPro" id="IPR036318">
    <property type="entry name" value="FAD-bd_PCMH-like_sf"/>
</dbReference>
<keyword evidence="8" id="KW-1185">Reference proteome</keyword>
<organism evidence="7 8">
    <name type="scientific">Papaver somniferum</name>
    <name type="common">Opium poppy</name>
    <dbReference type="NCBI Taxonomy" id="3469"/>
    <lineage>
        <taxon>Eukaryota</taxon>
        <taxon>Viridiplantae</taxon>
        <taxon>Streptophyta</taxon>
        <taxon>Embryophyta</taxon>
        <taxon>Tracheophyta</taxon>
        <taxon>Spermatophyta</taxon>
        <taxon>Magnoliopsida</taxon>
        <taxon>Ranunculales</taxon>
        <taxon>Papaveraceae</taxon>
        <taxon>Papaveroideae</taxon>
        <taxon>Papaver</taxon>
    </lineage>
</organism>
<keyword evidence="4" id="KW-0274">FAD</keyword>
<keyword evidence="3" id="KW-0732">Signal</keyword>
<evidence type="ECO:0000313" key="7">
    <source>
        <dbReference type="EMBL" id="RZC58050.1"/>
    </source>
</evidence>
<dbReference type="InterPro" id="IPR006094">
    <property type="entry name" value="Oxid_FAD_bind_N"/>
</dbReference>
<sequence>MLDLINFRDVTVDVDSNTAWIQAGASLGEVYYRIAEKSKIHGFPAGFCPTVGVGGGTGALVRKYGLAADQVIDACIVNAEGKILNRETMENDLFWAIRGGGAASFGVVLSWKVKLVSVPAMVIVATVKKTMEQGAADIVHKWQFIADKIDEDVFIGLTLSVVSSNNTNVNDDHKHIDGERTVSAEFTILFVGEGGVEKLLQLVEERFSELGLTSKDCIQMSWVESVLYFSHQHGKPLESLLVRDNPTANYFFKSKSDYVKTPVSKTALAGLWRMLLKQENVMPMLIWTPYGGKMNEISESEIPFPHRQGNIYNIKYSVSWLEENESAMNLEWMKKLYEYMTPYVSKNPRTAYLNSRDLDLGQQYCEDYQDISSHLNARVWGRKYFKDNFERLVKVKSEVDPQNFFKNRQSIPPITFGFRKENV</sequence>
<dbReference type="GO" id="GO:0016491">
    <property type="term" value="F:oxidoreductase activity"/>
    <property type="evidence" value="ECO:0007669"/>
    <property type="project" value="InterPro"/>
</dbReference>
<dbReference type="AlphaFoldDB" id="A0A4Y7JDH6"/>
<dbReference type="InterPro" id="IPR012951">
    <property type="entry name" value="BBE"/>
</dbReference>
<dbReference type="InterPro" id="IPR016166">
    <property type="entry name" value="FAD-bd_PCMH"/>
</dbReference>
<dbReference type="EMBL" id="CM010718">
    <property type="protein sequence ID" value="RZC58050.1"/>
    <property type="molecule type" value="Genomic_DNA"/>
</dbReference>
<evidence type="ECO:0000259" key="6">
    <source>
        <dbReference type="PROSITE" id="PS51387"/>
    </source>
</evidence>
<dbReference type="Proteomes" id="UP000316621">
    <property type="component" value="Chromosome 4"/>
</dbReference>
<name>A0A4Y7JDH6_PAPSO</name>
<protein>
    <recommendedName>
        <fullName evidence="6">FAD-binding PCMH-type domain-containing protein</fullName>
    </recommendedName>
</protein>
<accession>A0A4Y7JDH6</accession>
<feature type="domain" description="FAD-binding PCMH-type" evidence="6">
    <location>
        <begin position="1"/>
        <end position="118"/>
    </location>
</feature>
<gene>
    <name evidence="7" type="ORF">C5167_005356</name>
</gene>
<comment type="similarity">
    <text evidence="1">Belongs to the oxygen-dependent FAD-linked oxidoreductase family.</text>
</comment>
<dbReference type="Pfam" id="PF01565">
    <property type="entry name" value="FAD_binding_4"/>
    <property type="match status" value="1"/>
</dbReference>